<dbReference type="GO" id="GO:0000785">
    <property type="term" value="C:chromatin"/>
    <property type="evidence" value="ECO:0007669"/>
    <property type="project" value="TreeGrafter"/>
</dbReference>
<dbReference type="InterPro" id="IPR036236">
    <property type="entry name" value="Znf_C2H2_sf"/>
</dbReference>
<keyword evidence="4" id="KW-0677">Repeat</keyword>
<dbReference type="PANTHER" id="PTHR10694:SF38">
    <property type="entry name" value="LYSINE-SPECIFIC DEMETHYLASE REF6"/>
    <property type="match status" value="1"/>
</dbReference>
<dbReference type="FunFam" id="3.30.160.60:FF:000763">
    <property type="entry name" value="Probable lysine-specific demethylase ELF6"/>
    <property type="match status" value="1"/>
</dbReference>
<dbReference type="GO" id="GO:0008270">
    <property type="term" value="F:zinc ion binding"/>
    <property type="evidence" value="ECO:0007669"/>
    <property type="project" value="UniProtKB-KW"/>
</dbReference>
<keyword evidence="3" id="KW-0479">Metal-binding</keyword>
<feature type="compositionally biased region" description="Basic and acidic residues" evidence="17">
    <location>
        <begin position="1189"/>
        <end position="1201"/>
    </location>
</feature>
<organism evidence="21 22">
    <name type="scientific">Erythroxylum novogranatense</name>
    <dbReference type="NCBI Taxonomy" id="1862640"/>
    <lineage>
        <taxon>Eukaryota</taxon>
        <taxon>Viridiplantae</taxon>
        <taxon>Streptophyta</taxon>
        <taxon>Embryophyta</taxon>
        <taxon>Tracheophyta</taxon>
        <taxon>Spermatophyta</taxon>
        <taxon>Magnoliopsida</taxon>
        <taxon>eudicotyledons</taxon>
        <taxon>Gunneridae</taxon>
        <taxon>Pentapetalae</taxon>
        <taxon>rosids</taxon>
        <taxon>fabids</taxon>
        <taxon>Malpighiales</taxon>
        <taxon>Erythroxylaceae</taxon>
        <taxon>Erythroxylum</taxon>
    </lineage>
</organism>
<evidence type="ECO:0000259" key="18">
    <source>
        <dbReference type="PROSITE" id="PS50157"/>
    </source>
</evidence>
<evidence type="ECO:0000256" key="4">
    <source>
        <dbReference type="ARBA" id="ARBA00022737"/>
    </source>
</evidence>
<feature type="region of interest" description="Disordered" evidence="17">
    <location>
        <begin position="1113"/>
        <end position="1167"/>
    </location>
</feature>
<dbReference type="PROSITE" id="PS51183">
    <property type="entry name" value="JMJN"/>
    <property type="match status" value="1"/>
</dbReference>
<comment type="catalytic activity">
    <reaction evidence="15">
        <text>N(6),N(6),N(6)-trimethyl-L-lysyl(27)-[histone H3] + 2-oxoglutarate + O2 = N(6),N(6)-dimethyl-L-lysyl(27)-[histone H3] + formaldehyde + succinate + CO2</text>
        <dbReference type="Rhea" id="RHEA:60228"/>
        <dbReference type="Rhea" id="RHEA-COMP:15535"/>
        <dbReference type="Rhea" id="RHEA-COMP:15539"/>
        <dbReference type="ChEBI" id="CHEBI:15379"/>
        <dbReference type="ChEBI" id="CHEBI:16526"/>
        <dbReference type="ChEBI" id="CHEBI:16810"/>
        <dbReference type="ChEBI" id="CHEBI:16842"/>
        <dbReference type="ChEBI" id="CHEBI:30031"/>
        <dbReference type="ChEBI" id="CHEBI:61961"/>
        <dbReference type="ChEBI" id="CHEBI:61976"/>
    </reaction>
    <physiologicalReaction direction="left-to-right" evidence="15">
        <dbReference type="Rhea" id="RHEA:60229"/>
    </physiologicalReaction>
</comment>
<dbReference type="InterPro" id="IPR003347">
    <property type="entry name" value="JmjC_dom"/>
</dbReference>
<evidence type="ECO:0000256" key="9">
    <source>
        <dbReference type="ARBA" id="ARBA00023002"/>
    </source>
</evidence>
<evidence type="ECO:0000256" key="13">
    <source>
        <dbReference type="ARBA" id="ARBA00023242"/>
    </source>
</evidence>
<feature type="compositionally biased region" description="Polar residues" evidence="17">
    <location>
        <begin position="1113"/>
        <end position="1140"/>
    </location>
</feature>
<dbReference type="Gene3D" id="2.60.120.650">
    <property type="entry name" value="Cupin"/>
    <property type="match status" value="1"/>
</dbReference>
<reference evidence="21 22" key="1">
    <citation type="submission" date="2021-09" db="EMBL/GenBank/DDBJ databases">
        <title>Genomic insights and catalytic innovation underlie evolution of tropane alkaloids biosynthesis.</title>
        <authorList>
            <person name="Wang Y.-J."/>
            <person name="Tian T."/>
            <person name="Huang J.-P."/>
            <person name="Huang S.-X."/>
        </authorList>
    </citation>
    <scope>NUCLEOTIDE SEQUENCE [LARGE SCALE GENOMIC DNA]</scope>
    <source>
        <strain evidence="21">KIB-2018</strain>
        <tissue evidence="21">Leaf</tissue>
    </source>
</reference>
<keyword evidence="13" id="KW-0539">Nucleus</keyword>
<dbReference type="InterPro" id="IPR003349">
    <property type="entry name" value="JmjN"/>
</dbReference>
<feature type="region of interest" description="Disordered" evidence="17">
    <location>
        <begin position="512"/>
        <end position="534"/>
    </location>
</feature>
<keyword evidence="6" id="KW-0862">Zinc</keyword>
<dbReference type="PANTHER" id="PTHR10694">
    <property type="entry name" value="LYSINE-SPECIFIC DEMETHYLASE"/>
    <property type="match status" value="1"/>
</dbReference>
<dbReference type="Proteomes" id="UP001159364">
    <property type="component" value="Linkage Group LG02"/>
</dbReference>
<keyword evidence="9" id="KW-0560">Oxidoreductase</keyword>
<dbReference type="GO" id="GO:0010628">
    <property type="term" value="P:positive regulation of gene expression"/>
    <property type="evidence" value="ECO:0007669"/>
    <property type="project" value="UniProtKB-ARBA"/>
</dbReference>
<keyword evidence="22" id="KW-1185">Reference proteome</keyword>
<dbReference type="EMBL" id="JAIWQS010000002">
    <property type="protein sequence ID" value="KAJ8771264.1"/>
    <property type="molecule type" value="Genomic_DNA"/>
</dbReference>
<evidence type="ECO:0000256" key="1">
    <source>
        <dbReference type="ARBA" id="ARBA00004123"/>
    </source>
</evidence>
<evidence type="ECO:0000259" key="20">
    <source>
        <dbReference type="PROSITE" id="PS51184"/>
    </source>
</evidence>
<feature type="region of interest" description="Disordered" evidence="17">
    <location>
        <begin position="1000"/>
        <end position="1077"/>
    </location>
</feature>
<dbReference type="GO" id="GO:0034647">
    <property type="term" value="F:histone H3K4me/H3K4me2/H3K4me3 demethylase activity"/>
    <property type="evidence" value="ECO:0007669"/>
    <property type="project" value="TreeGrafter"/>
</dbReference>
<feature type="compositionally biased region" description="Basic and acidic residues" evidence="17">
    <location>
        <begin position="515"/>
        <end position="534"/>
    </location>
</feature>
<accession>A0AAV8TZ13</accession>
<evidence type="ECO:0000259" key="19">
    <source>
        <dbReference type="PROSITE" id="PS51183"/>
    </source>
</evidence>
<comment type="similarity">
    <text evidence="2">Belongs to the JHDM3 histone demethylase family.</text>
</comment>
<keyword evidence="8" id="KW-0223">Dioxygenase</keyword>
<evidence type="ECO:0000313" key="21">
    <source>
        <dbReference type="EMBL" id="KAJ8771264.1"/>
    </source>
</evidence>
<evidence type="ECO:0000256" key="7">
    <source>
        <dbReference type="ARBA" id="ARBA00022853"/>
    </source>
</evidence>
<dbReference type="GO" id="GO:0009741">
    <property type="term" value="P:response to brassinosteroid"/>
    <property type="evidence" value="ECO:0007669"/>
    <property type="project" value="UniProtKB-ARBA"/>
</dbReference>
<evidence type="ECO:0000256" key="17">
    <source>
        <dbReference type="SAM" id="MobiDB-lite"/>
    </source>
</evidence>
<evidence type="ECO:0000256" key="8">
    <source>
        <dbReference type="ARBA" id="ARBA00022964"/>
    </source>
</evidence>
<feature type="compositionally biased region" description="Basic and acidic residues" evidence="17">
    <location>
        <begin position="1038"/>
        <end position="1051"/>
    </location>
</feature>
<dbReference type="GO" id="GO:0009826">
    <property type="term" value="P:unidimensional cell growth"/>
    <property type="evidence" value="ECO:0007669"/>
    <property type="project" value="UniProtKB-ARBA"/>
</dbReference>
<dbReference type="PROSITE" id="PS50157">
    <property type="entry name" value="ZINC_FINGER_C2H2_2"/>
    <property type="match status" value="3"/>
</dbReference>
<feature type="domain" description="C2H2-type" evidence="18">
    <location>
        <begin position="1616"/>
        <end position="1645"/>
    </location>
</feature>
<feature type="domain" description="JmjN" evidence="19">
    <location>
        <begin position="26"/>
        <end position="67"/>
    </location>
</feature>
<dbReference type="GO" id="GO:0005634">
    <property type="term" value="C:nucleus"/>
    <property type="evidence" value="ECO:0007669"/>
    <property type="project" value="UniProtKB-SubCell"/>
</dbReference>
<evidence type="ECO:0000256" key="2">
    <source>
        <dbReference type="ARBA" id="ARBA00009711"/>
    </source>
</evidence>
<dbReference type="GO" id="GO:0040029">
    <property type="term" value="P:epigenetic regulation of gene expression"/>
    <property type="evidence" value="ECO:0007669"/>
    <property type="project" value="UniProtKB-ARBA"/>
</dbReference>
<proteinExistence type="inferred from homology"/>
<dbReference type="SMART" id="SM00355">
    <property type="entry name" value="ZnF_C2H2"/>
    <property type="match status" value="4"/>
</dbReference>
<dbReference type="SUPFAM" id="SSF57667">
    <property type="entry name" value="beta-beta-alpha zinc fingers"/>
    <property type="match status" value="2"/>
</dbReference>
<comment type="caution">
    <text evidence="21">The sequence shown here is derived from an EMBL/GenBank/DDBJ whole genome shotgun (WGS) entry which is preliminary data.</text>
</comment>
<protein>
    <recommendedName>
        <fullName evidence="23">Lysine-specific demethylase REF6</fullName>
    </recommendedName>
</protein>
<comment type="catalytic activity">
    <reaction evidence="14">
        <text>N(6),N(6)-dimethyl-L-lysyl(27)-[histone H3] + 2-oxoglutarate + O2 = N(6)-methyl-L-lysyl(27)-[histone H3] + formaldehyde + succinate + CO2</text>
        <dbReference type="Rhea" id="RHEA:60232"/>
        <dbReference type="Rhea" id="RHEA-COMP:15539"/>
        <dbReference type="Rhea" id="RHEA-COMP:15544"/>
        <dbReference type="ChEBI" id="CHEBI:15379"/>
        <dbReference type="ChEBI" id="CHEBI:16526"/>
        <dbReference type="ChEBI" id="CHEBI:16810"/>
        <dbReference type="ChEBI" id="CHEBI:16842"/>
        <dbReference type="ChEBI" id="CHEBI:30031"/>
        <dbReference type="ChEBI" id="CHEBI:61929"/>
        <dbReference type="ChEBI" id="CHEBI:61976"/>
    </reaction>
    <physiologicalReaction direction="left-to-right" evidence="14">
        <dbReference type="Rhea" id="RHEA:60233"/>
    </physiologicalReaction>
</comment>
<feature type="domain" description="C2H2-type" evidence="18">
    <location>
        <begin position="1586"/>
        <end position="1615"/>
    </location>
</feature>
<keyword evidence="12" id="KW-0804">Transcription</keyword>
<evidence type="ECO:0000256" key="15">
    <source>
        <dbReference type="ARBA" id="ARBA00051751"/>
    </source>
</evidence>
<feature type="compositionally biased region" description="Basic residues" evidence="17">
    <location>
        <begin position="1459"/>
        <end position="1468"/>
    </location>
</feature>
<keyword evidence="7" id="KW-0156">Chromatin regulator</keyword>
<feature type="region of interest" description="Disordered" evidence="17">
    <location>
        <begin position="1185"/>
        <end position="1224"/>
    </location>
</feature>
<evidence type="ECO:0000313" key="22">
    <source>
        <dbReference type="Proteomes" id="UP001159364"/>
    </source>
</evidence>
<dbReference type="GO" id="GO:0048580">
    <property type="term" value="P:regulation of post-embryonic development"/>
    <property type="evidence" value="ECO:0007669"/>
    <property type="project" value="UniProtKB-ARBA"/>
</dbReference>
<feature type="domain" description="C2H2-type" evidence="18">
    <location>
        <begin position="1646"/>
        <end position="1677"/>
    </location>
</feature>
<name>A0AAV8TZ13_9ROSI</name>
<dbReference type="InterPro" id="IPR013087">
    <property type="entry name" value="Znf_C2H2_type"/>
</dbReference>
<evidence type="ECO:0000256" key="3">
    <source>
        <dbReference type="ARBA" id="ARBA00022723"/>
    </source>
</evidence>
<feature type="compositionally biased region" description="Basic and acidic residues" evidence="17">
    <location>
        <begin position="1388"/>
        <end position="1400"/>
    </location>
</feature>
<evidence type="ECO:0008006" key="23">
    <source>
        <dbReference type="Google" id="ProtNLM"/>
    </source>
</evidence>
<dbReference type="PROSITE" id="PS51184">
    <property type="entry name" value="JMJC"/>
    <property type="match status" value="1"/>
</dbReference>
<gene>
    <name evidence="21" type="ORF">K2173_026441</name>
</gene>
<keyword evidence="11" id="KW-0805">Transcription regulation</keyword>
<dbReference type="PROSITE" id="PS00028">
    <property type="entry name" value="ZINC_FINGER_C2H2_1"/>
    <property type="match status" value="3"/>
</dbReference>
<feature type="compositionally biased region" description="Acidic residues" evidence="17">
    <location>
        <begin position="1202"/>
        <end position="1214"/>
    </location>
</feature>
<feature type="domain" description="JmjC" evidence="20">
    <location>
        <begin position="189"/>
        <end position="358"/>
    </location>
</feature>
<evidence type="ECO:0000256" key="14">
    <source>
        <dbReference type="ARBA" id="ARBA00050682"/>
    </source>
</evidence>
<keyword evidence="5 16" id="KW-0863">Zinc-finger</keyword>
<evidence type="ECO:0000256" key="6">
    <source>
        <dbReference type="ARBA" id="ARBA00022833"/>
    </source>
</evidence>
<dbReference type="Gene3D" id="3.30.160.60">
    <property type="entry name" value="Classic Zinc Finger"/>
    <property type="match status" value="1"/>
</dbReference>
<feature type="region of interest" description="Disordered" evidence="17">
    <location>
        <begin position="1388"/>
        <end position="1412"/>
    </location>
</feature>
<evidence type="ECO:0000256" key="5">
    <source>
        <dbReference type="ARBA" id="ARBA00022771"/>
    </source>
</evidence>
<feature type="compositionally biased region" description="Basic and acidic residues" evidence="17">
    <location>
        <begin position="1000"/>
        <end position="1024"/>
    </location>
</feature>
<dbReference type="Pfam" id="PF02373">
    <property type="entry name" value="JmjC"/>
    <property type="match status" value="1"/>
</dbReference>
<evidence type="ECO:0000256" key="11">
    <source>
        <dbReference type="ARBA" id="ARBA00023015"/>
    </source>
</evidence>
<sequence length="1679" mass="190454">MASSGGLATEVPSQEVFQWLKNLPVAPEYHPTPAEFQDPIAYIFKIEKEASKYGICKIVPPVLASPKKTAIANLSRSLAARNGEKSPPTFTTRQQQIGFCPRRPRPVRRPVWQSGEYYTFQEFEAKAKAFEKFYLKKYSKKVLSPLEIETLYWKATVDKPFSVEYANDMAGSAFSMNKSKEGGSVEGLTVGETEWNMRSVSRAKGSLLRFMKEEIPGVTSPMLYIAMMFSWFAWHVEDHDLHSLNYLHMGAGKTWYGVPKEAAVAFEEVVRVHGYGEEINPLVTFAVLGEKTTIISPEVFINAGVPCCRLVQNAGEFVVTFPRAYHSGFSHGFNCAEAANIATPKWLRVAKEAAIRRASINYPPMVSHFQLLYDLALEFCTRIPVCINLKPRSSRLKDKQKGGGETLVREQFVKNVIQNNDLLHILGKGCSVVLLPQSSSDISVCSTLRVGSQLRLNPSFGLYSRKQFVKSAKSSISDEILWDGKHGMDRVNELFSLKGKFAASCERNYFSPSNGRDDSETHTTSEDSERSGIHSDKLSDQRLFSCVTCGILSFDCVAIIRPREAAAKYLMSADCSFFNDWIVGSGITSDGLAVAGDNANASEQKSSTRSVEKHITNGLYDAPVRSTNYQVQMTNQSIGAPFDSGTQKEASALGLLAVNYANSSDSEDGQTEINVSNDDDEVNTMPCSLESKFQGQNSAMTSFKQDFVEVVSGRVPLSHSRLDYEDEITLQIHDCHAGHKLTKLKDRNNQTRECSAEFETGNLVCTETNGFECKLKDPMPLKLENSSPVVSYSEKTKVSQPIIPKEQVDASFGHRSDEDSSRMHVFCLEHAVEVEQQLCPIGGVHIMLLCHPEYPRIEADAKLVAEELGFDCLWNEIRFAAATKDDIDRIQSALDSEDAIPRNGDWAVKLGINLFYSANLGRSPLYSKQMPYNSVIYNAFGRTSPATSPTKSNINGRRPRKQKKVVAGKWCGKVWMSNQVHPFLAKCDCEAQDQGQEQERNFHGWNIPDEKLDRKPRSTNRKETSSVIRKYARKRKVKTESRSIKKGKYMETEAAVSDDSMEDNPDKNHSSVHSWNDSKYMNKEVSYDSLENNSHQLIGRLCRSKQGKSVDRNYTISDDSLGDNSHQQYGKTLRSKQATPIESKKAVSRGLTEKNSQKQHRKIVRSNEGNCVKAGAILDDSLEDYNSQWEERSPRNTRTDPYETEDALTDDSLEESSHRLHVRASRSKQAKYMVREAAISDDTAENSPRWKNKRIYKGDQAKYMDRDVLDDTLEERTYQKLMRFSKNKHPKFIEMEYATSDDSLGDSIHQQNRRIQKNKLAKFIERERYVSDDSAEDTIQSYRRVARSKKSKFIAREDAVSDDLLVGDTRQQYRRAPRNKKTKFIEREEAAPDDLHEDNNQRQLRKTHRGKQTTLIVRDNAASDDLLEEKSEQSMRILRNKQNKQLTLRQMKQETFRQMKRGTPKLTKKNAPQSIKQERQVKQGTPRLRSTRNEKYSQIDNNVEEVEGGPSTRLRQRPSKSTKQSQSNLKGKLQIMKKNLKNASAVKTPSRKNAKQKDEEEEYECDIEGCTMSFGSKQELAVHKRNLCPVKGCGKKFFSHKYLVQHRRVHSDDRPLKCPWKGCKMTFKWAWARTEHVRVHTGARPYVCAEEGCGQTFRFVSDFSRHKRKTGHSVKKARG</sequence>
<dbReference type="GO" id="GO:2000028">
    <property type="term" value="P:regulation of photoperiodism, flowering"/>
    <property type="evidence" value="ECO:0007669"/>
    <property type="project" value="UniProtKB-ARBA"/>
</dbReference>
<dbReference type="SMART" id="SM00545">
    <property type="entry name" value="JmjN"/>
    <property type="match status" value="1"/>
</dbReference>
<keyword evidence="10" id="KW-0408">Iron</keyword>
<evidence type="ECO:0000256" key="10">
    <source>
        <dbReference type="ARBA" id="ARBA00023004"/>
    </source>
</evidence>
<dbReference type="SUPFAM" id="SSF51197">
    <property type="entry name" value="Clavaminate synthase-like"/>
    <property type="match status" value="1"/>
</dbReference>
<dbReference type="FunFam" id="2.60.120.650:FF:000023">
    <property type="entry name" value="Probable lysine-specific demethylase ELF6"/>
    <property type="match status" value="1"/>
</dbReference>
<evidence type="ECO:0000256" key="12">
    <source>
        <dbReference type="ARBA" id="ARBA00023163"/>
    </source>
</evidence>
<dbReference type="SMART" id="SM00558">
    <property type="entry name" value="JmjC"/>
    <property type="match status" value="1"/>
</dbReference>
<feature type="region of interest" description="Disordered" evidence="17">
    <location>
        <begin position="1459"/>
        <end position="1532"/>
    </location>
</feature>
<evidence type="ECO:0000256" key="16">
    <source>
        <dbReference type="PROSITE-ProRule" id="PRU00042"/>
    </source>
</evidence>
<dbReference type="GO" id="GO:0071558">
    <property type="term" value="F:histone H3K27me2/H3K27me3 demethylase activity"/>
    <property type="evidence" value="ECO:0007669"/>
    <property type="project" value="UniProtKB-ARBA"/>
</dbReference>
<dbReference type="FunFam" id="3.30.160.60:FF:000747">
    <property type="entry name" value="Probable lysine-specific demethylase ELF6"/>
    <property type="match status" value="1"/>
</dbReference>
<comment type="subcellular location">
    <subcellularLocation>
        <location evidence="1">Nucleus</location>
    </subcellularLocation>
</comment>
<dbReference type="Pfam" id="PF02375">
    <property type="entry name" value="JmjN"/>
    <property type="match status" value="1"/>
</dbReference>